<name>A0A7V5HMF6_UNCW3</name>
<evidence type="ECO:0000259" key="3">
    <source>
        <dbReference type="PROSITE" id="PS51371"/>
    </source>
</evidence>
<proteinExistence type="predicted"/>
<dbReference type="PANTHER" id="PTHR43080">
    <property type="entry name" value="CBS DOMAIN-CONTAINING PROTEIN CBSX3, MITOCHONDRIAL"/>
    <property type="match status" value="1"/>
</dbReference>
<dbReference type="InterPro" id="IPR051257">
    <property type="entry name" value="Diverse_CBS-Domain"/>
</dbReference>
<evidence type="ECO:0000313" key="4">
    <source>
        <dbReference type="EMBL" id="HHF52823.1"/>
    </source>
</evidence>
<evidence type="ECO:0000256" key="2">
    <source>
        <dbReference type="PROSITE-ProRule" id="PRU00703"/>
    </source>
</evidence>
<evidence type="ECO:0000256" key="1">
    <source>
        <dbReference type="ARBA" id="ARBA00023122"/>
    </source>
</evidence>
<reference evidence="4" key="1">
    <citation type="journal article" date="2020" name="mSystems">
        <title>Genome- and Community-Level Interaction Insights into Carbon Utilization and Element Cycling Functions of Hydrothermarchaeota in Hydrothermal Sediment.</title>
        <authorList>
            <person name="Zhou Z."/>
            <person name="Liu Y."/>
            <person name="Xu W."/>
            <person name="Pan J."/>
            <person name="Luo Z.H."/>
            <person name="Li M."/>
        </authorList>
    </citation>
    <scope>NUCLEOTIDE SEQUENCE [LARGE SCALE GENOMIC DNA]</scope>
    <source>
        <strain evidence="4">HyVt-96</strain>
    </source>
</reference>
<organism evidence="4">
    <name type="scientific">candidate division WOR-3 bacterium</name>
    <dbReference type="NCBI Taxonomy" id="2052148"/>
    <lineage>
        <taxon>Bacteria</taxon>
        <taxon>Bacteria division WOR-3</taxon>
    </lineage>
</organism>
<feature type="domain" description="CBS" evidence="3">
    <location>
        <begin position="12"/>
        <end position="69"/>
    </location>
</feature>
<dbReference type="Pfam" id="PF00571">
    <property type="entry name" value="CBS"/>
    <property type="match status" value="2"/>
</dbReference>
<dbReference type="InterPro" id="IPR046342">
    <property type="entry name" value="CBS_dom_sf"/>
</dbReference>
<dbReference type="AlphaFoldDB" id="A0A7V5HMF6"/>
<feature type="domain" description="CBS" evidence="3">
    <location>
        <begin position="108"/>
        <end position="163"/>
    </location>
</feature>
<protein>
    <submittedName>
        <fullName evidence="4">CBS domain-containing protein</fullName>
    </submittedName>
</protein>
<sequence>MSIGKTKVSEIMTRDVVCVSPYTTLGELLKLFKTSNLRVFPVVDEREKLIGLISIKHVYKIFESFGKTVARYFGIVESFVDKEILPPNIFEVDTPVELSILIDVEDMMDFSPPAIKHTKTLEDAYELMKKKDLQVLPVVNEGKLVGIISLFDIIYFILKQRGMIPH</sequence>
<gene>
    <name evidence="4" type="ORF">ENL43_00485</name>
</gene>
<dbReference type="InterPro" id="IPR000644">
    <property type="entry name" value="CBS_dom"/>
</dbReference>
<comment type="caution">
    <text evidence="4">The sequence shown here is derived from an EMBL/GenBank/DDBJ whole genome shotgun (WGS) entry which is preliminary data.</text>
</comment>
<dbReference type="SMART" id="SM00116">
    <property type="entry name" value="CBS"/>
    <property type="match status" value="2"/>
</dbReference>
<dbReference type="EMBL" id="DRTX01000028">
    <property type="protein sequence ID" value="HHF52823.1"/>
    <property type="molecule type" value="Genomic_DNA"/>
</dbReference>
<dbReference type="Proteomes" id="UP000886050">
    <property type="component" value="Unassembled WGS sequence"/>
</dbReference>
<accession>A0A7V5HMF6</accession>
<keyword evidence="1 2" id="KW-0129">CBS domain</keyword>
<dbReference type="PANTHER" id="PTHR43080:SF2">
    <property type="entry name" value="CBS DOMAIN-CONTAINING PROTEIN"/>
    <property type="match status" value="1"/>
</dbReference>
<dbReference type="PROSITE" id="PS51371">
    <property type="entry name" value="CBS"/>
    <property type="match status" value="2"/>
</dbReference>
<dbReference type="SUPFAM" id="SSF54631">
    <property type="entry name" value="CBS-domain pair"/>
    <property type="match status" value="1"/>
</dbReference>
<dbReference type="Gene3D" id="3.10.580.10">
    <property type="entry name" value="CBS-domain"/>
    <property type="match status" value="2"/>
</dbReference>